<comment type="similarity">
    <text evidence="1 5">Belongs to the KptA/TPT1 family.</text>
</comment>
<dbReference type="RefSeq" id="WP_264503052.1">
    <property type="nucleotide sequence ID" value="NZ_JAPDDS010000014.1"/>
</dbReference>
<reference evidence="6 7" key="1">
    <citation type="submission" date="2022-10" db="EMBL/GenBank/DDBJ databases">
        <title>Luteolibacter flavescens strain MCCC 1K03193, whole genome shotgun sequencing project.</title>
        <authorList>
            <person name="Zhao G."/>
            <person name="Shen L."/>
        </authorList>
    </citation>
    <scope>NUCLEOTIDE SEQUENCE [LARGE SCALE GENOMIC DNA]</scope>
    <source>
        <strain evidence="6 7">MCCC 1K03193</strain>
    </source>
</reference>
<dbReference type="Proteomes" id="UP001207930">
    <property type="component" value="Unassembled WGS sequence"/>
</dbReference>
<comment type="function">
    <text evidence="4 5">Removes the 2'-phosphate from RNA via an intermediate in which the phosphate is ADP-ribosylated by NAD followed by a presumed transesterification to release the RNA and generate ADP-ribose 1''-2''-cyclic phosphate (APPR&gt;P). May function as an ADP-ribosylase.</text>
</comment>
<dbReference type="Pfam" id="PF01885">
    <property type="entry name" value="PTS_2-RNA"/>
    <property type="match status" value="1"/>
</dbReference>
<evidence type="ECO:0000256" key="2">
    <source>
        <dbReference type="ARBA" id="ARBA00022679"/>
    </source>
</evidence>
<dbReference type="InterPro" id="IPR022928">
    <property type="entry name" value="RNA_2'-PTrans_KptA"/>
</dbReference>
<evidence type="ECO:0000256" key="3">
    <source>
        <dbReference type="ARBA" id="ARBA00023027"/>
    </source>
</evidence>
<dbReference type="Gene3D" id="3.20.170.30">
    <property type="match status" value="1"/>
</dbReference>
<dbReference type="EC" id="2.7.1.-" evidence="5"/>
<dbReference type="InterPro" id="IPR002745">
    <property type="entry name" value="Ptrans_KptA/Tpt1"/>
</dbReference>
<accession>A0ABT3FU37</accession>
<organism evidence="6 7">
    <name type="scientific">Luteolibacter flavescens</name>
    <dbReference type="NCBI Taxonomy" id="1859460"/>
    <lineage>
        <taxon>Bacteria</taxon>
        <taxon>Pseudomonadati</taxon>
        <taxon>Verrucomicrobiota</taxon>
        <taxon>Verrucomicrobiia</taxon>
        <taxon>Verrucomicrobiales</taxon>
        <taxon>Verrucomicrobiaceae</taxon>
        <taxon>Luteolibacter</taxon>
    </lineage>
</organism>
<protein>
    <recommendedName>
        <fullName evidence="5">Probable RNA 2'-phosphotransferase</fullName>
        <ecNumber evidence="5">2.7.1.-</ecNumber>
    </recommendedName>
</protein>
<dbReference type="PANTHER" id="PTHR12684:SF2">
    <property type="entry name" value="TRNA 2'-PHOSPHOTRANSFERASE 1"/>
    <property type="match status" value="1"/>
</dbReference>
<dbReference type="GO" id="GO:0016740">
    <property type="term" value="F:transferase activity"/>
    <property type="evidence" value="ECO:0007669"/>
    <property type="project" value="UniProtKB-KW"/>
</dbReference>
<dbReference type="InterPro" id="IPR042081">
    <property type="entry name" value="RNA_2'-PTrans_C"/>
</dbReference>
<keyword evidence="7" id="KW-1185">Reference proteome</keyword>
<dbReference type="HAMAP" id="MF_00299">
    <property type="entry name" value="KptA"/>
    <property type="match status" value="1"/>
</dbReference>
<sequence length="178" mass="19692">MDQKRISKFLSLVLRHEPGKIGITLDAQGWTDIHELILAAGRHGIHFDRKTLAEIVGTNDKQRFALSEDGTRIRANQGHSVTVDLALVPEQPPEILYHGTVGKFLKSIRTTGLHKGERHHVHLSRDLTTATKVGQRRGAPVILSIRSAAMAEAGHLFFLSDNGVWLTDTVPPEFIGFP</sequence>
<name>A0ABT3FU37_9BACT</name>
<dbReference type="EMBL" id="JAPDDS010000014">
    <property type="protein sequence ID" value="MCW1887098.1"/>
    <property type="molecule type" value="Genomic_DNA"/>
</dbReference>
<dbReference type="InterPro" id="IPR042080">
    <property type="entry name" value="RNA_2'-PTrans_N"/>
</dbReference>
<evidence type="ECO:0000256" key="4">
    <source>
        <dbReference type="ARBA" id="ARBA00025212"/>
    </source>
</evidence>
<keyword evidence="3 5" id="KW-0520">NAD</keyword>
<proteinExistence type="inferred from homology"/>
<dbReference type="SUPFAM" id="SSF56399">
    <property type="entry name" value="ADP-ribosylation"/>
    <property type="match status" value="1"/>
</dbReference>
<evidence type="ECO:0000313" key="7">
    <source>
        <dbReference type="Proteomes" id="UP001207930"/>
    </source>
</evidence>
<dbReference type="Gene3D" id="1.10.10.970">
    <property type="entry name" value="RNA 2'-phosphotransferase, Tpt1/KptA family, N-terminal domain"/>
    <property type="match status" value="1"/>
</dbReference>
<gene>
    <name evidence="5" type="primary">kptA</name>
    <name evidence="6" type="ORF">OKA04_20335</name>
</gene>
<evidence type="ECO:0000256" key="1">
    <source>
        <dbReference type="ARBA" id="ARBA00009836"/>
    </source>
</evidence>
<evidence type="ECO:0000313" key="6">
    <source>
        <dbReference type="EMBL" id="MCW1887098.1"/>
    </source>
</evidence>
<evidence type="ECO:0000256" key="5">
    <source>
        <dbReference type="HAMAP-Rule" id="MF_00299"/>
    </source>
</evidence>
<dbReference type="NCBIfam" id="NF002014">
    <property type="entry name" value="PRK00819.1-4"/>
    <property type="match status" value="1"/>
</dbReference>
<keyword evidence="2 5" id="KW-0808">Transferase</keyword>
<dbReference type="PANTHER" id="PTHR12684">
    <property type="entry name" value="PUTATIVE PHOSPHOTRANSFERASE"/>
    <property type="match status" value="1"/>
</dbReference>
<comment type="caution">
    <text evidence="6">The sequence shown here is derived from an EMBL/GenBank/DDBJ whole genome shotgun (WGS) entry which is preliminary data.</text>
</comment>